<accession>A0A9N9L8L2</accession>
<name>A0A9N9L8L2_9HELO</name>
<feature type="region of interest" description="Disordered" evidence="1">
    <location>
        <begin position="349"/>
        <end position="380"/>
    </location>
</feature>
<dbReference type="EMBL" id="CAJVRL010000092">
    <property type="protein sequence ID" value="CAG8959507.1"/>
    <property type="molecule type" value="Genomic_DNA"/>
</dbReference>
<proteinExistence type="predicted"/>
<dbReference type="OrthoDB" id="3555548at2759"/>
<comment type="caution">
    <text evidence="2">The sequence shown here is derived from an EMBL/GenBank/DDBJ whole genome shotgun (WGS) entry which is preliminary data.</text>
</comment>
<dbReference type="AlphaFoldDB" id="A0A9N9L8L2"/>
<evidence type="ECO:0000313" key="3">
    <source>
        <dbReference type="Proteomes" id="UP000696280"/>
    </source>
</evidence>
<evidence type="ECO:0000256" key="1">
    <source>
        <dbReference type="SAM" id="MobiDB-lite"/>
    </source>
</evidence>
<reference evidence="2" key="1">
    <citation type="submission" date="2021-07" db="EMBL/GenBank/DDBJ databases">
        <authorList>
            <person name="Durling M."/>
        </authorList>
    </citation>
    <scope>NUCLEOTIDE SEQUENCE</scope>
</reference>
<evidence type="ECO:0000313" key="2">
    <source>
        <dbReference type="EMBL" id="CAG8959507.1"/>
    </source>
</evidence>
<dbReference type="Proteomes" id="UP000696280">
    <property type="component" value="Unassembled WGS sequence"/>
</dbReference>
<organism evidence="2 3">
    <name type="scientific">Hymenoscyphus fraxineus</name>
    <dbReference type="NCBI Taxonomy" id="746836"/>
    <lineage>
        <taxon>Eukaryota</taxon>
        <taxon>Fungi</taxon>
        <taxon>Dikarya</taxon>
        <taxon>Ascomycota</taxon>
        <taxon>Pezizomycotina</taxon>
        <taxon>Leotiomycetes</taxon>
        <taxon>Helotiales</taxon>
        <taxon>Helotiaceae</taxon>
        <taxon>Hymenoscyphus</taxon>
    </lineage>
</organism>
<protein>
    <submittedName>
        <fullName evidence="2">Uncharacterized protein</fullName>
    </submittedName>
</protein>
<feature type="compositionally biased region" description="Basic and acidic residues" evidence="1">
    <location>
        <begin position="361"/>
        <end position="380"/>
    </location>
</feature>
<gene>
    <name evidence="2" type="ORF">HYFRA_00001406</name>
</gene>
<keyword evidence="3" id="KW-1185">Reference proteome</keyword>
<sequence>MFCCEGVNVNHEQKQQSYNQDNLKIIPGNDSFRRLTMEDTVEYPRCVATPTDDVQDQSNNQFLRLPKKVRERIYSLFFVRPSGIVPWFPLDLWQPIPWPIWQTKHANLGRYSRNYAFDDVCSGYRTGIQCHPNCRVRDITWTTPATIEDELALLGLKTTSEFSQLPDTVNWVNGSEERTSNYVHIRGDGSREIVHKVSRTVNNLEGINLLATLFRTFMKKKRSANLRSPMTFRASQTWFQVSRAMDTVPFISRICSKETTFHQANSLSTAAGLCNVVQQLPALQHFQLGAYGSKFKQPQKFDEWGCALRWMRFVRQRPSRKITPRPLEEIMREIEREASYYLASDSIASTTINGDGPSTEKLPDEEQGRRLKDEKCHEPNESEDLIEFLDNGSIASSKVIDENTNGTTAVTEVENQMGRLGLGP</sequence>